<keyword evidence="2" id="KW-0812">Transmembrane</keyword>
<feature type="transmembrane region" description="Helical" evidence="2">
    <location>
        <begin position="144"/>
        <end position="167"/>
    </location>
</feature>
<dbReference type="Pfam" id="PF13593">
    <property type="entry name" value="SBF_like"/>
    <property type="match status" value="1"/>
</dbReference>
<organism evidence="3">
    <name type="scientific">Lygus hesperus</name>
    <name type="common">Western plant bug</name>
    <dbReference type="NCBI Taxonomy" id="30085"/>
    <lineage>
        <taxon>Eukaryota</taxon>
        <taxon>Metazoa</taxon>
        <taxon>Ecdysozoa</taxon>
        <taxon>Arthropoda</taxon>
        <taxon>Hexapoda</taxon>
        <taxon>Insecta</taxon>
        <taxon>Pterygota</taxon>
        <taxon>Neoptera</taxon>
        <taxon>Paraneoptera</taxon>
        <taxon>Hemiptera</taxon>
        <taxon>Heteroptera</taxon>
        <taxon>Panheteroptera</taxon>
        <taxon>Cimicomorpha</taxon>
        <taxon>Miridae</taxon>
        <taxon>Mirini</taxon>
        <taxon>Lygus</taxon>
    </lineage>
</organism>
<dbReference type="PIRSF" id="PIRSF026166">
    <property type="entry name" value="UCP026166"/>
    <property type="match status" value="1"/>
</dbReference>
<evidence type="ECO:0000256" key="2">
    <source>
        <dbReference type="SAM" id="Phobius"/>
    </source>
</evidence>
<proteinExistence type="inferred from homology"/>
<keyword evidence="2" id="KW-0472">Membrane</keyword>
<dbReference type="PANTHER" id="PTHR18640">
    <property type="entry name" value="SOLUTE CARRIER FAMILY 10 MEMBER 7"/>
    <property type="match status" value="1"/>
</dbReference>
<feature type="transmembrane region" description="Helical" evidence="2">
    <location>
        <begin position="179"/>
        <end position="201"/>
    </location>
</feature>
<evidence type="ECO:0000313" key="3">
    <source>
        <dbReference type="EMBL" id="JAP98941.1"/>
    </source>
</evidence>
<keyword evidence="2" id="KW-1133">Transmembrane helix</keyword>
<evidence type="ECO:0000256" key="1">
    <source>
        <dbReference type="ARBA" id="ARBA00006528"/>
    </source>
</evidence>
<dbReference type="EMBL" id="GDHC01019687">
    <property type="protein sequence ID" value="JAP98941.1"/>
    <property type="molecule type" value="Transcribed_RNA"/>
</dbReference>
<feature type="transmembrane region" description="Helical" evidence="2">
    <location>
        <begin position="308"/>
        <end position="330"/>
    </location>
</feature>
<name>A0A146KUX9_LYGHE</name>
<dbReference type="PANTHER" id="PTHR18640:SF5">
    <property type="entry name" value="SODIUM_BILE ACID COTRANSPORTER 7"/>
    <property type="match status" value="1"/>
</dbReference>
<accession>A0A146KUX9</accession>
<gene>
    <name evidence="3" type="primary">slc10a7</name>
    <name evidence="3" type="ORF">g.82497</name>
</gene>
<sequence>MTGFYYNRREMRAMIRRNWFLFGVLSAIIFAEIFPTLGSTGGLLKPEWTAKYLSVGIIFFISGLSLRLDDLSGAAASFKVHLFIQIFTFVAVPIAVYLLCYLFLNMMGFNEWILKGLITVSCMPPPVSSAIILTKAIGGNEAAAVFNSVLGSFLGIIITPFSLLLFLGSSAMLSMVNSIVALSQTVIVPLVVGLLLRHFNIVSSANSLPLSNIGQAVLLFIIYTTFCDAFLTHDSPQINATDIIFSVILVVMLQLVFLYASFHMAQNSKWFSAADVVAITFCSTHKSLTLGIPILRILYSGYSHFSQITLPLLVYHPAQIMLGGLLIPPFKKWLYHSKAKIKTRP</sequence>
<protein>
    <submittedName>
        <fullName evidence="3">Sodium/bile acid cotransporter 7</fullName>
    </submittedName>
</protein>
<feature type="transmembrane region" description="Helical" evidence="2">
    <location>
        <begin position="243"/>
        <end position="262"/>
    </location>
</feature>
<feature type="transmembrane region" description="Helical" evidence="2">
    <location>
        <begin position="213"/>
        <end position="231"/>
    </location>
</feature>
<reference evidence="3" key="1">
    <citation type="journal article" date="2016" name="Gigascience">
        <title>De novo construction of an expanded transcriptome assembly for the western tarnished plant bug, Lygus hesperus.</title>
        <authorList>
            <person name="Tassone E.E."/>
            <person name="Geib S.M."/>
            <person name="Hall B."/>
            <person name="Fabrick J.A."/>
            <person name="Brent C.S."/>
            <person name="Hull J.J."/>
        </authorList>
    </citation>
    <scope>NUCLEOTIDE SEQUENCE</scope>
</reference>
<dbReference type="InterPro" id="IPR016833">
    <property type="entry name" value="Put_Na-Bile_cotransptr"/>
</dbReference>
<dbReference type="InterPro" id="IPR038770">
    <property type="entry name" value="Na+/solute_symporter_sf"/>
</dbReference>
<comment type="similarity">
    <text evidence="1">Belongs to the bile acid:sodium symporter (BASS) (TC 2.A.28) family.</text>
</comment>
<dbReference type="AlphaFoldDB" id="A0A146KUX9"/>
<dbReference type="Gene3D" id="1.20.1530.20">
    <property type="match status" value="1"/>
</dbReference>
<feature type="transmembrane region" description="Helical" evidence="2">
    <location>
        <begin position="80"/>
        <end position="104"/>
    </location>
</feature>
<dbReference type="GO" id="GO:0005886">
    <property type="term" value="C:plasma membrane"/>
    <property type="evidence" value="ECO:0007669"/>
    <property type="project" value="TreeGrafter"/>
</dbReference>